<dbReference type="Pfam" id="PF04139">
    <property type="entry name" value="Rad9"/>
    <property type="match status" value="1"/>
</dbReference>
<feature type="compositionally biased region" description="Polar residues" evidence="1">
    <location>
        <begin position="342"/>
        <end position="351"/>
    </location>
</feature>
<organism evidence="2">
    <name type="scientific">Corethrella appendiculata</name>
    <dbReference type="NCBI Taxonomy" id="1370023"/>
    <lineage>
        <taxon>Eukaryota</taxon>
        <taxon>Metazoa</taxon>
        <taxon>Ecdysozoa</taxon>
        <taxon>Arthropoda</taxon>
        <taxon>Hexapoda</taxon>
        <taxon>Insecta</taxon>
        <taxon>Pterygota</taxon>
        <taxon>Neoptera</taxon>
        <taxon>Endopterygota</taxon>
        <taxon>Diptera</taxon>
        <taxon>Nematocera</taxon>
        <taxon>Culicoidea</taxon>
        <taxon>Chaoboridae</taxon>
        <taxon>Corethrella</taxon>
    </lineage>
</organism>
<feature type="region of interest" description="Disordered" evidence="1">
    <location>
        <begin position="316"/>
        <end position="365"/>
    </location>
</feature>
<dbReference type="GO" id="GO:0030896">
    <property type="term" value="C:checkpoint clamp complex"/>
    <property type="evidence" value="ECO:0007669"/>
    <property type="project" value="InterPro"/>
</dbReference>
<evidence type="ECO:0000256" key="1">
    <source>
        <dbReference type="SAM" id="MobiDB-lite"/>
    </source>
</evidence>
<name>U5EFB3_9DIPT</name>
<dbReference type="AlphaFoldDB" id="U5EFB3"/>
<evidence type="ECO:0000313" key="2">
    <source>
        <dbReference type="EMBL" id="JAB55937.1"/>
    </source>
</evidence>
<proteinExistence type="evidence at transcript level"/>
<dbReference type="InterPro" id="IPR046938">
    <property type="entry name" value="DNA_clamp_sf"/>
</dbReference>
<protein>
    <submittedName>
        <fullName evidence="2">Putative dna repair protein rad9</fullName>
    </submittedName>
</protein>
<reference evidence="2" key="1">
    <citation type="journal article" date="2014" name="Insect Biochem. Mol. Biol.">
        <title>An insight into the sialome of the frog biting fly, Corethrella appendiculata.</title>
        <authorList>
            <person name="Ribeiro J.M.C."/>
            <person name="Chagas A.C."/>
            <person name="Pham V.M."/>
            <person name="Lounibos L.P."/>
            <person name="Calvo E."/>
        </authorList>
    </citation>
    <scope>NUCLEOTIDE SEQUENCE</scope>
    <source>
        <tissue evidence="2">Salivary glands</tissue>
    </source>
</reference>
<dbReference type="SUPFAM" id="SSF55979">
    <property type="entry name" value="DNA clamp"/>
    <property type="match status" value="1"/>
</dbReference>
<dbReference type="InterPro" id="IPR007268">
    <property type="entry name" value="Rad9/Ddc1"/>
</dbReference>
<sequence>MNCLIAGNNVKFLARTINFFSKIGDEVYFEATTSGLSLKVLNSSKTAFSIASFPSKYFIEFNRGTSQTNDFEENNCKVSIKPLLKIFKNIHQILTCKVVLNVEKSKIIFHFKCKLSVHKTHIINLLEYEHVSSPRVPDAYGNKITCDQKLFKKILTHFHSSIEELTFEVDKDKLVISNFIENLSRDKTTMRSKCILNREQFTKYDICGDANLTFCYKEFRAAANYADINKCDMEIFFDPTANVFQIRLSKTDLIFINLVMGTIVPLRSRRRRRDESTLNPVDVCNSELSEPVSKNATINANTSLTISNLPGDIENDENSHLFNSNRTSVRESRESNPIVRNIQKSQRNTVESMDVDDERPQQNTEIHRTDSEEVEIIFAGDTDETHLSSIQTKKTTQNQINNIEIPQRSNRNLLENTEKANNCDIVPVSPELTQTRLRRNARIRQIFRRCFDDTANTSSYPGHSQVFAESSDTEN</sequence>
<dbReference type="GO" id="GO:0071479">
    <property type="term" value="P:cellular response to ionizing radiation"/>
    <property type="evidence" value="ECO:0007669"/>
    <property type="project" value="TreeGrafter"/>
</dbReference>
<dbReference type="PANTHER" id="PTHR15237">
    <property type="entry name" value="DNA REPAIR PROTEIN RAD9"/>
    <property type="match status" value="1"/>
</dbReference>
<accession>U5EFB3</accession>
<dbReference type="GO" id="GO:0031573">
    <property type="term" value="P:mitotic intra-S DNA damage checkpoint signaling"/>
    <property type="evidence" value="ECO:0007669"/>
    <property type="project" value="TreeGrafter"/>
</dbReference>
<dbReference type="Gene3D" id="3.70.10.10">
    <property type="match status" value="1"/>
</dbReference>
<dbReference type="GO" id="GO:0006281">
    <property type="term" value="P:DNA repair"/>
    <property type="evidence" value="ECO:0007669"/>
    <property type="project" value="TreeGrafter"/>
</dbReference>
<dbReference type="PANTHER" id="PTHR15237:SF0">
    <property type="entry name" value="CELL CYCLE CHECKPOINT CONTROL PROTEIN"/>
    <property type="match status" value="1"/>
</dbReference>
<dbReference type="EMBL" id="GANO01003934">
    <property type="protein sequence ID" value="JAB55937.1"/>
    <property type="molecule type" value="mRNA"/>
</dbReference>
<dbReference type="GO" id="GO:0000076">
    <property type="term" value="P:DNA replication checkpoint signaling"/>
    <property type="evidence" value="ECO:0007669"/>
    <property type="project" value="TreeGrafter"/>
</dbReference>
<feature type="region of interest" description="Disordered" evidence="1">
    <location>
        <begin position="454"/>
        <end position="475"/>
    </location>
</feature>